<organism evidence="1 2">
    <name type="scientific">Streptomyces echinatus</name>
    <dbReference type="NCBI Taxonomy" id="67293"/>
    <lineage>
        <taxon>Bacteria</taxon>
        <taxon>Bacillati</taxon>
        <taxon>Actinomycetota</taxon>
        <taxon>Actinomycetes</taxon>
        <taxon>Kitasatosporales</taxon>
        <taxon>Streptomycetaceae</taxon>
        <taxon>Streptomyces</taxon>
    </lineage>
</organism>
<accession>A0A7W9UU70</accession>
<gene>
    <name evidence="1" type="ORF">FHS34_006785</name>
</gene>
<dbReference type="AlphaFoldDB" id="A0A7W9UU70"/>
<evidence type="ECO:0000313" key="1">
    <source>
        <dbReference type="EMBL" id="MBB5931277.1"/>
    </source>
</evidence>
<proteinExistence type="predicted"/>
<dbReference type="Proteomes" id="UP000585836">
    <property type="component" value="Unassembled WGS sequence"/>
</dbReference>
<reference evidence="1 2" key="1">
    <citation type="submission" date="2020-08" db="EMBL/GenBank/DDBJ databases">
        <title>Genomic Encyclopedia of Type Strains, Phase III (KMG-III): the genomes of soil and plant-associated and newly described type strains.</title>
        <authorList>
            <person name="Whitman W."/>
        </authorList>
    </citation>
    <scope>NUCLEOTIDE SEQUENCE [LARGE SCALE GENOMIC DNA]</scope>
    <source>
        <strain evidence="1 2">CECT 3313</strain>
    </source>
</reference>
<comment type="caution">
    <text evidence="1">The sequence shown here is derived from an EMBL/GenBank/DDBJ whole genome shotgun (WGS) entry which is preliminary data.</text>
</comment>
<keyword evidence="2" id="KW-1185">Reference proteome</keyword>
<name>A0A7W9UU70_9ACTN</name>
<evidence type="ECO:0000313" key="2">
    <source>
        <dbReference type="Proteomes" id="UP000585836"/>
    </source>
</evidence>
<dbReference type="EMBL" id="JACHJK010000015">
    <property type="protein sequence ID" value="MBB5931277.1"/>
    <property type="molecule type" value="Genomic_DNA"/>
</dbReference>
<protein>
    <submittedName>
        <fullName evidence="1">Uncharacterized protein</fullName>
    </submittedName>
</protein>
<sequence>MTAVETADMRAPAWRGGPGWLRGAAMLSGSGDGLPIGRPGRVPFVLSGTALIPVHKPDVPVVVREDGVSTAPPAP</sequence>